<comment type="caution">
    <text evidence="2">The sequence shown here is derived from an EMBL/GenBank/DDBJ whole genome shotgun (WGS) entry which is preliminary data.</text>
</comment>
<accession>A0AAN8PKQ7</accession>
<evidence type="ECO:0000256" key="1">
    <source>
        <dbReference type="SAM" id="MobiDB-lite"/>
    </source>
</evidence>
<protein>
    <submittedName>
        <fullName evidence="2">Uncharacterized protein</fullName>
    </submittedName>
</protein>
<feature type="region of interest" description="Disordered" evidence="1">
    <location>
        <begin position="1"/>
        <end position="38"/>
    </location>
</feature>
<proteinExistence type="predicted"/>
<reference evidence="2 3" key="1">
    <citation type="submission" date="2023-10" db="EMBL/GenBank/DDBJ databases">
        <title>Genomes of two closely related lineages of the louse Polyplax serrata with different host specificities.</title>
        <authorList>
            <person name="Martinu J."/>
            <person name="Tarabai H."/>
            <person name="Stefka J."/>
            <person name="Hypsa V."/>
        </authorList>
    </citation>
    <scope>NUCLEOTIDE SEQUENCE [LARGE SCALE GENOMIC DNA]</scope>
    <source>
        <strain evidence="2">HR10_N</strain>
    </source>
</reference>
<name>A0AAN8PKQ7_POLSC</name>
<dbReference type="AlphaFoldDB" id="A0AAN8PKQ7"/>
<organism evidence="2 3">
    <name type="scientific">Polyplax serrata</name>
    <name type="common">Common mouse louse</name>
    <dbReference type="NCBI Taxonomy" id="468196"/>
    <lineage>
        <taxon>Eukaryota</taxon>
        <taxon>Metazoa</taxon>
        <taxon>Ecdysozoa</taxon>
        <taxon>Arthropoda</taxon>
        <taxon>Hexapoda</taxon>
        <taxon>Insecta</taxon>
        <taxon>Pterygota</taxon>
        <taxon>Neoptera</taxon>
        <taxon>Paraneoptera</taxon>
        <taxon>Psocodea</taxon>
        <taxon>Troctomorpha</taxon>
        <taxon>Phthiraptera</taxon>
        <taxon>Anoplura</taxon>
        <taxon>Polyplacidae</taxon>
        <taxon>Polyplax</taxon>
    </lineage>
</organism>
<evidence type="ECO:0000313" key="3">
    <source>
        <dbReference type="Proteomes" id="UP001372834"/>
    </source>
</evidence>
<evidence type="ECO:0000313" key="2">
    <source>
        <dbReference type="EMBL" id="KAK6636906.1"/>
    </source>
</evidence>
<sequence length="90" mass="10218">MDKNESRDVSCTGNCRHGAHHHTLPTSQLPSGAKQEVQTKVRVNEKRKESKVLDGQCETLQQVEREPRCVVDSSLEKGHHQIMDIQPGYR</sequence>
<gene>
    <name evidence="2" type="ORF">RUM43_010570</name>
</gene>
<dbReference type="EMBL" id="JAWJWE010000004">
    <property type="protein sequence ID" value="KAK6636906.1"/>
    <property type="molecule type" value="Genomic_DNA"/>
</dbReference>
<dbReference type="Proteomes" id="UP001372834">
    <property type="component" value="Unassembled WGS sequence"/>
</dbReference>